<keyword evidence="14" id="KW-1185">Reference proteome</keyword>
<evidence type="ECO:0000256" key="9">
    <source>
        <dbReference type="ARBA" id="ARBA00023143"/>
    </source>
</evidence>
<dbReference type="GO" id="GO:0003774">
    <property type="term" value="F:cytoskeletal motor activity"/>
    <property type="evidence" value="ECO:0007669"/>
    <property type="project" value="InterPro"/>
</dbReference>
<evidence type="ECO:0000256" key="3">
    <source>
        <dbReference type="ARBA" id="ARBA00010299"/>
    </source>
</evidence>
<gene>
    <name evidence="13" type="ORF">SAMN02745164_00962</name>
</gene>
<dbReference type="InterPro" id="IPR032779">
    <property type="entry name" value="FliG_M"/>
</dbReference>
<keyword evidence="13" id="KW-0969">Cilium</keyword>
<evidence type="ECO:0000313" key="13">
    <source>
        <dbReference type="EMBL" id="SHE70326.1"/>
    </source>
</evidence>
<dbReference type="Gene3D" id="1.10.220.30">
    <property type="match status" value="3"/>
</dbReference>
<dbReference type="Pfam" id="PF01706">
    <property type="entry name" value="FliG_C"/>
    <property type="match status" value="1"/>
</dbReference>
<keyword evidence="7" id="KW-0283">Flagellar rotation</keyword>
<dbReference type="PANTHER" id="PTHR30534">
    <property type="entry name" value="FLAGELLAR MOTOR SWITCH PROTEIN FLIG"/>
    <property type="match status" value="1"/>
</dbReference>
<dbReference type="GO" id="GO:0006935">
    <property type="term" value="P:chemotaxis"/>
    <property type="evidence" value="ECO:0007669"/>
    <property type="project" value="UniProtKB-KW"/>
</dbReference>
<feature type="domain" description="Flagellar motor switch protein FliG middle" evidence="11">
    <location>
        <begin position="120"/>
        <end position="193"/>
    </location>
</feature>
<evidence type="ECO:0000256" key="7">
    <source>
        <dbReference type="ARBA" id="ARBA00022779"/>
    </source>
</evidence>
<organism evidence="13 14">
    <name type="scientific">Marinitoga hydrogenitolerans (strain DSM 16785 / JCM 12826 / AT1271)</name>
    <dbReference type="NCBI Taxonomy" id="1122195"/>
    <lineage>
        <taxon>Bacteria</taxon>
        <taxon>Thermotogati</taxon>
        <taxon>Thermotogota</taxon>
        <taxon>Thermotogae</taxon>
        <taxon>Petrotogales</taxon>
        <taxon>Petrotogaceae</taxon>
        <taxon>Marinitoga</taxon>
    </lineage>
</organism>
<dbReference type="RefSeq" id="WP_072863992.1">
    <property type="nucleotide sequence ID" value="NZ_FQUI01000012.1"/>
</dbReference>
<feature type="domain" description="Flagellar motor switch protein FliG C-terminal" evidence="10">
    <location>
        <begin position="222"/>
        <end position="328"/>
    </location>
</feature>
<evidence type="ECO:0000259" key="12">
    <source>
        <dbReference type="Pfam" id="PF14842"/>
    </source>
</evidence>
<dbReference type="GO" id="GO:0071973">
    <property type="term" value="P:bacterial-type flagellum-dependent cell motility"/>
    <property type="evidence" value="ECO:0007669"/>
    <property type="project" value="InterPro"/>
</dbReference>
<dbReference type="PRINTS" id="PR00954">
    <property type="entry name" value="FLGMOTORFLIG"/>
</dbReference>
<dbReference type="GO" id="GO:0009425">
    <property type="term" value="C:bacterial-type flagellum basal body"/>
    <property type="evidence" value="ECO:0007669"/>
    <property type="project" value="UniProtKB-SubCell"/>
</dbReference>
<evidence type="ECO:0000256" key="1">
    <source>
        <dbReference type="ARBA" id="ARBA00004117"/>
    </source>
</evidence>
<reference evidence="13" key="1">
    <citation type="submission" date="2016-11" db="EMBL/GenBank/DDBJ databases">
        <authorList>
            <person name="Varghese N."/>
            <person name="Submissions S."/>
        </authorList>
    </citation>
    <scope>NUCLEOTIDE SEQUENCE [LARGE SCALE GENOMIC DNA]</scope>
    <source>
        <strain evidence="13">DSM 16785</strain>
    </source>
</reference>
<comment type="subcellular location">
    <subcellularLocation>
        <location evidence="1">Bacterial flagellum basal body</location>
    </subcellularLocation>
    <subcellularLocation>
        <location evidence="2">Cell membrane</location>
        <topology evidence="2">Peripheral membrane protein</topology>
        <orientation evidence="2">Cytoplasmic side</orientation>
    </subcellularLocation>
</comment>
<dbReference type="NCBIfam" id="TIGR00207">
    <property type="entry name" value="fliG"/>
    <property type="match status" value="1"/>
</dbReference>
<dbReference type="InterPro" id="IPR011002">
    <property type="entry name" value="FliG_a-hlx"/>
</dbReference>
<evidence type="ECO:0000256" key="4">
    <source>
        <dbReference type="ARBA" id="ARBA00021870"/>
    </source>
</evidence>
<evidence type="ECO:0000313" key="14">
    <source>
        <dbReference type="Proteomes" id="UP000184334"/>
    </source>
</evidence>
<name>A0A1M4VMP4_MARH1</name>
<dbReference type="PIRSF" id="PIRSF003161">
    <property type="entry name" value="FliG"/>
    <property type="match status" value="1"/>
</dbReference>
<evidence type="ECO:0000259" key="10">
    <source>
        <dbReference type="Pfam" id="PF01706"/>
    </source>
</evidence>
<evidence type="ECO:0000259" key="11">
    <source>
        <dbReference type="Pfam" id="PF14841"/>
    </source>
</evidence>
<dbReference type="InterPro" id="IPR028263">
    <property type="entry name" value="FliG_N"/>
</dbReference>
<accession>A0A1M4VMP4</accession>
<keyword evidence="9" id="KW-0975">Bacterial flagellum</keyword>
<dbReference type="OrthoDB" id="9780302at2"/>
<keyword evidence="13" id="KW-0282">Flagellum</keyword>
<evidence type="ECO:0000256" key="6">
    <source>
        <dbReference type="ARBA" id="ARBA00022500"/>
    </source>
</evidence>
<dbReference type="EMBL" id="FQUI01000012">
    <property type="protein sequence ID" value="SHE70326.1"/>
    <property type="molecule type" value="Genomic_DNA"/>
</dbReference>
<dbReference type="PANTHER" id="PTHR30534:SF0">
    <property type="entry name" value="FLAGELLAR MOTOR SWITCH PROTEIN FLIG"/>
    <property type="match status" value="1"/>
</dbReference>
<comment type="similarity">
    <text evidence="3">Belongs to the FliG family.</text>
</comment>
<dbReference type="SUPFAM" id="SSF48029">
    <property type="entry name" value="FliG"/>
    <property type="match status" value="2"/>
</dbReference>
<dbReference type="Pfam" id="PF14841">
    <property type="entry name" value="FliG_M"/>
    <property type="match status" value="1"/>
</dbReference>
<keyword evidence="5" id="KW-1003">Cell membrane</keyword>
<sequence length="338" mass="37731">MAANKGNTATGLRKAAILVVLVGPERASKLLTELTEEEVEMLTLEVANLGKISDEEKSAVLNEFFELMKVKEFIKEGGVDYAKKLLEEAFGPEQAIKIIENLVTNLQVKPFDFLKRIDVAQIINVLQNEHPQTVALVLCYLPPAAAAQVIAGLPEDLQVDVIKRISIMDRATPDVVKEVESRMKDRLSSFAAQPFSQVGGIETTAEIMNNIDRTVSKNIFDRLSESDPKLSEEIRKKMFVFEDILKLDDRTIQRILREVDTRDLTLSLKGASEDLKEKILTNMSQRAAQMIQEELEFMGPVRLKDVDEAQQRIVAIIRKLEESGEIIIAGGGGEELIV</sequence>
<feature type="domain" description="Flagellar motor switch protein FliG N-terminal" evidence="12">
    <location>
        <begin position="10"/>
        <end position="111"/>
    </location>
</feature>
<dbReference type="STRING" id="1122195.SAMN02745164_00962"/>
<evidence type="ECO:0000256" key="2">
    <source>
        <dbReference type="ARBA" id="ARBA00004413"/>
    </source>
</evidence>
<evidence type="ECO:0000256" key="5">
    <source>
        <dbReference type="ARBA" id="ARBA00022475"/>
    </source>
</evidence>
<dbReference type="Pfam" id="PF14842">
    <property type="entry name" value="FliG_N"/>
    <property type="match status" value="1"/>
</dbReference>
<comment type="caution">
    <text evidence="13">The sequence shown here is derived from an EMBL/GenBank/DDBJ whole genome shotgun (WGS) entry which is preliminary data.</text>
</comment>
<proteinExistence type="inferred from homology"/>
<dbReference type="FunFam" id="1.10.220.30:FF:000001">
    <property type="entry name" value="Flagellar motor switch protein FliG"/>
    <property type="match status" value="1"/>
</dbReference>
<dbReference type="GO" id="GO:0005886">
    <property type="term" value="C:plasma membrane"/>
    <property type="evidence" value="ECO:0007669"/>
    <property type="project" value="UniProtKB-SubCell"/>
</dbReference>
<keyword evidence="6" id="KW-0145">Chemotaxis</keyword>
<dbReference type="InterPro" id="IPR023087">
    <property type="entry name" value="Flg_Motor_Flig_C"/>
</dbReference>
<dbReference type="AlphaFoldDB" id="A0A1M4VMP4"/>
<dbReference type="InterPro" id="IPR000090">
    <property type="entry name" value="Flg_Motor_Flig"/>
</dbReference>
<evidence type="ECO:0000256" key="8">
    <source>
        <dbReference type="ARBA" id="ARBA00023136"/>
    </source>
</evidence>
<keyword evidence="13" id="KW-0966">Cell projection</keyword>
<dbReference type="Proteomes" id="UP000184334">
    <property type="component" value="Unassembled WGS sequence"/>
</dbReference>
<keyword evidence="8" id="KW-0472">Membrane</keyword>
<protein>
    <recommendedName>
        <fullName evidence="4">Flagellar motor switch protein FliG</fullName>
    </recommendedName>
</protein>